<dbReference type="Proteomes" id="UP000007464">
    <property type="component" value="Chromosome"/>
</dbReference>
<evidence type="ECO:0000256" key="5">
    <source>
        <dbReference type="NCBIfam" id="TIGR00260"/>
    </source>
</evidence>
<dbReference type="InterPro" id="IPR001926">
    <property type="entry name" value="TrpB-like_PALP"/>
</dbReference>
<evidence type="ECO:0000313" key="10">
    <source>
        <dbReference type="Proteomes" id="UP000007464"/>
    </source>
</evidence>
<feature type="modified residue" description="N6-(pyridoxal phosphate)lysine" evidence="6">
    <location>
        <position position="108"/>
    </location>
</feature>
<dbReference type="InterPro" id="IPR037158">
    <property type="entry name" value="Thr_synth_N_sf"/>
</dbReference>
<comment type="similarity">
    <text evidence="2">Belongs to the threonine synthase family.</text>
</comment>
<evidence type="ECO:0000256" key="4">
    <source>
        <dbReference type="ARBA" id="ARBA00023239"/>
    </source>
</evidence>
<dbReference type="HOGENOM" id="CLU_015170_0_0_6"/>
<evidence type="ECO:0000256" key="3">
    <source>
        <dbReference type="ARBA" id="ARBA00022898"/>
    </source>
</evidence>
<dbReference type="EMBL" id="CP002189">
    <property type="protein sequence ID" value="ADV33521.1"/>
    <property type="molecule type" value="Genomic_DNA"/>
</dbReference>
<dbReference type="SUPFAM" id="SSF53686">
    <property type="entry name" value="Tryptophan synthase beta subunit-like PLP-dependent enzymes"/>
    <property type="match status" value="1"/>
</dbReference>
<protein>
    <recommendedName>
        <fullName evidence="5">Threonine synthase</fullName>
        <ecNumber evidence="5">4.2.3.1</ecNumber>
    </recommendedName>
</protein>
<proteinExistence type="inferred from homology"/>
<dbReference type="Pfam" id="PF00291">
    <property type="entry name" value="PALP"/>
    <property type="match status" value="1"/>
</dbReference>
<dbReference type="OrthoDB" id="9763107at2"/>
<keyword evidence="4" id="KW-0456">Lyase</keyword>
<organism evidence="9 10">
    <name type="scientific">Blochmanniella vafra (strain BVAF)</name>
    <dbReference type="NCBI Taxonomy" id="859654"/>
    <lineage>
        <taxon>Bacteria</taxon>
        <taxon>Pseudomonadati</taxon>
        <taxon>Pseudomonadota</taxon>
        <taxon>Gammaproteobacteria</taxon>
        <taxon>Enterobacterales</taxon>
        <taxon>Enterobacteriaceae</taxon>
        <taxon>ant endosymbionts</taxon>
        <taxon>Candidatus Blochmanniella</taxon>
    </lineage>
</organism>
<comment type="cofactor">
    <cofactor evidence="1 6">
        <name>pyridoxal 5'-phosphate</name>
        <dbReference type="ChEBI" id="CHEBI:597326"/>
    </cofactor>
</comment>
<dbReference type="Gene3D" id="3.40.50.1100">
    <property type="match status" value="2"/>
</dbReference>
<dbReference type="PANTHER" id="PTHR42690:SF1">
    <property type="entry name" value="THREONINE SYNTHASE-LIKE 2"/>
    <property type="match status" value="1"/>
</dbReference>
<dbReference type="FunFam" id="3.40.50.1100:FF:000022">
    <property type="entry name" value="Threonine synthase"/>
    <property type="match status" value="1"/>
</dbReference>
<dbReference type="NCBIfam" id="TIGR00260">
    <property type="entry name" value="thrC"/>
    <property type="match status" value="1"/>
</dbReference>
<keyword evidence="10" id="KW-1185">Reference proteome</keyword>
<feature type="domain" description="Tryptophan synthase beta chain-like PALP" evidence="7">
    <location>
        <begin position="97"/>
        <end position="380"/>
    </location>
</feature>
<dbReference type="STRING" id="859654.BVAF_114"/>
<dbReference type="InterPro" id="IPR029144">
    <property type="entry name" value="Thr_synth_N"/>
</dbReference>
<dbReference type="Gene3D" id="3.90.1380.10">
    <property type="entry name" value="Threonine synthase, N-terminal domain"/>
    <property type="match status" value="1"/>
</dbReference>
<evidence type="ECO:0000259" key="7">
    <source>
        <dbReference type="Pfam" id="PF00291"/>
    </source>
</evidence>
<reference evidence="9 10" key="1">
    <citation type="journal article" date="2010" name="BMC Genomics">
        <title>Unprecedented loss of ammonia assimilation capability in a urease-encoding bacterial mutualist.</title>
        <authorList>
            <person name="Williams L.E."/>
            <person name="Wernegreen J.J."/>
        </authorList>
    </citation>
    <scope>NUCLEOTIDE SEQUENCE [LARGE SCALE GENOMIC DNA]</scope>
    <source>
        <strain evidence="9 10">BVAF</strain>
    </source>
</reference>
<name>E8Q5M4_BLOVB</name>
<accession>E8Q5M4</accession>
<dbReference type="InterPro" id="IPR036052">
    <property type="entry name" value="TrpB-like_PALP_sf"/>
</dbReference>
<dbReference type="EC" id="4.2.3.1" evidence="5"/>
<dbReference type="InterPro" id="IPR051166">
    <property type="entry name" value="Threonine_Synthase"/>
</dbReference>
<keyword evidence="3 6" id="KW-0663">Pyridoxal phosphate</keyword>
<evidence type="ECO:0000259" key="8">
    <source>
        <dbReference type="Pfam" id="PF14821"/>
    </source>
</evidence>
<dbReference type="PANTHER" id="PTHR42690">
    <property type="entry name" value="THREONINE SYNTHASE FAMILY MEMBER"/>
    <property type="match status" value="1"/>
</dbReference>
<dbReference type="GO" id="GO:0009088">
    <property type="term" value="P:threonine biosynthetic process"/>
    <property type="evidence" value="ECO:0007669"/>
    <property type="project" value="UniProtKB-UniRule"/>
</dbReference>
<evidence type="ECO:0000313" key="9">
    <source>
        <dbReference type="EMBL" id="ADV33521.1"/>
    </source>
</evidence>
<gene>
    <name evidence="9" type="primary">thrC</name>
    <name evidence="9" type="ordered locus">BVAF_114</name>
</gene>
<evidence type="ECO:0000256" key="2">
    <source>
        <dbReference type="ARBA" id="ARBA00005517"/>
    </source>
</evidence>
<dbReference type="RefSeq" id="WP_013516446.1">
    <property type="nucleotide sequence ID" value="NC_014909.2"/>
</dbReference>
<evidence type="ECO:0000256" key="1">
    <source>
        <dbReference type="ARBA" id="ARBA00001933"/>
    </source>
</evidence>
<dbReference type="Pfam" id="PF14821">
    <property type="entry name" value="Thr_synth_N"/>
    <property type="match status" value="1"/>
</dbReference>
<feature type="domain" description="Threonine synthase N-terminal" evidence="8">
    <location>
        <begin position="9"/>
        <end position="81"/>
    </location>
</feature>
<dbReference type="GO" id="GO:0004795">
    <property type="term" value="F:threonine synthase activity"/>
    <property type="evidence" value="ECO:0007669"/>
    <property type="project" value="UniProtKB-UniRule"/>
</dbReference>
<dbReference type="KEGG" id="bva:BVAF_114"/>
<sequence>MKLLYNIKHSKEKVSFSEALIRGLGKNQGLFFPINLPKFSSSEIDTLLKMNFIERSAYILSKYIGAELLYENILTCVKNAFTFPVPLVFIKKNIAILELFHGPTLAFKDFGSRLMASMLMNQVKEGYKLIKTKPLVILTATSGDTGAAVAHAFYGLKNIHVFILYPKDKISILQEKSFCTLGGNITTISVDGDFDICQSLVKQSFEDDFLKKKLHLNSANSINISRLLAQVCYYFEALSQISERIRATNKLVISVPSGNFGNLTAGLLAQSSGLPVQCFIIATNLNDTVPRFLQSGIWNPLPTLSTLSNAMDVSCPSNWSRIEELFRREKRSFDELKYGCVNDELTKDTINKLSKLGYIADPHTAVAYQVLCDQLNCGEFGICLGTAHPAKFKKLIEFVLDKKVNVLLPDVLKNQIKLPILSYRISGCFSKLRDLICSIVL</sequence>
<evidence type="ECO:0000256" key="6">
    <source>
        <dbReference type="PIRSR" id="PIRSR604450-51"/>
    </source>
</evidence>
<dbReference type="InterPro" id="IPR004450">
    <property type="entry name" value="Thr_synthase-like"/>
</dbReference>
<dbReference type="AlphaFoldDB" id="E8Q5M4"/>